<dbReference type="GO" id="GO:0005886">
    <property type="term" value="C:plasma membrane"/>
    <property type="evidence" value="ECO:0007669"/>
    <property type="project" value="UniProtKB-SubCell"/>
</dbReference>
<keyword evidence="7 9" id="KW-1133">Transmembrane helix</keyword>
<dbReference type="PRINTS" id="PR01490">
    <property type="entry name" value="RTXTOXIND"/>
</dbReference>
<dbReference type="STRING" id="65735.SAMN04488075_1235"/>
<dbReference type="Pfam" id="PF26002">
    <property type="entry name" value="Beta-barrel_AprE"/>
    <property type="match status" value="1"/>
</dbReference>
<dbReference type="InterPro" id="IPR010129">
    <property type="entry name" value="T1SS_HlyD"/>
</dbReference>
<dbReference type="PANTHER" id="PTHR30386">
    <property type="entry name" value="MEMBRANE FUSION SUBUNIT OF EMRAB-TOLC MULTIDRUG EFFLUX PUMP"/>
    <property type="match status" value="1"/>
</dbReference>
<evidence type="ECO:0000256" key="9">
    <source>
        <dbReference type="RuleBase" id="RU365093"/>
    </source>
</evidence>
<dbReference type="GO" id="GO:0015031">
    <property type="term" value="P:protein transport"/>
    <property type="evidence" value="ECO:0007669"/>
    <property type="project" value="InterPro"/>
</dbReference>
<keyword evidence="6 9" id="KW-0812">Transmembrane</keyword>
<dbReference type="EMBL" id="FNXG01000002">
    <property type="protein sequence ID" value="SEH81743.1"/>
    <property type="molecule type" value="Genomic_DNA"/>
</dbReference>
<comment type="subcellular location">
    <subcellularLocation>
        <location evidence="1 9">Cell inner membrane</location>
        <topology evidence="1 9">Single-pass membrane protein</topology>
    </subcellularLocation>
</comment>
<evidence type="ECO:0000256" key="2">
    <source>
        <dbReference type="ARBA" id="ARBA00009477"/>
    </source>
</evidence>
<evidence type="ECO:0000259" key="11">
    <source>
        <dbReference type="Pfam" id="PF26002"/>
    </source>
</evidence>
<accession>A0A1H6LBL8</accession>
<evidence type="ECO:0000256" key="6">
    <source>
        <dbReference type="ARBA" id="ARBA00022692"/>
    </source>
</evidence>
<name>A0A1H6LBL8_9RHOB</name>
<dbReference type="Proteomes" id="UP000199125">
    <property type="component" value="Unassembled WGS sequence"/>
</dbReference>
<evidence type="ECO:0000256" key="4">
    <source>
        <dbReference type="ARBA" id="ARBA00022475"/>
    </source>
</evidence>
<evidence type="ECO:0000256" key="3">
    <source>
        <dbReference type="ARBA" id="ARBA00022448"/>
    </source>
</evidence>
<evidence type="ECO:0000313" key="12">
    <source>
        <dbReference type="EMBL" id="SEH81743.1"/>
    </source>
</evidence>
<keyword evidence="8 9" id="KW-0472">Membrane</keyword>
<dbReference type="Gene3D" id="2.40.30.170">
    <property type="match status" value="1"/>
</dbReference>
<feature type="transmembrane region" description="Helical" evidence="9">
    <location>
        <begin position="44"/>
        <end position="66"/>
    </location>
</feature>
<dbReference type="OrthoDB" id="9810980at2"/>
<reference evidence="13" key="1">
    <citation type="submission" date="2016-10" db="EMBL/GenBank/DDBJ databases">
        <authorList>
            <person name="Varghese N."/>
            <person name="Submissions S."/>
        </authorList>
    </citation>
    <scope>NUCLEOTIDE SEQUENCE [LARGE SCALE GENOMIC DNA]</scope>
    <source>
        <strain evidence="13">DSM 11593</strain>
    </source>
</reference>
<evidence type="ECO:0000256" key="5">
    <source>
        <dbReference type="ARBA" id="ARBA00022519"/>
    </source>
</evidence>
<comment type="similarity">
    <text evidence="2 9">Belongs to the membrane fusion protein (MFP) (TC 8.A.1) family.</text>
</comment>
<evidence type="ECO:0000313" key="13">
    <source>
        <dbReference type="Proteomes" id="UP000199125"/>
    </source>
</evidence>
<dbReference type="AlphaFoldDB" id="A0A1H6LBL8"/>
<dbReference type="PANTHER" id="PTHR30386:SF17">
    <property type="entry name" value="ALKALINE PROTEASE SECRETION PROTEIN APRE"/>
    <property type="match status" value="1"/>
</dbReference>
<dbReference type="InterPro" id="IPR058781">
    <property type="entry name" value="HH_AprE-like"/>
</dbReference>
<proteinExistence type="inferred from homology"/>
<keyword evidence="4 9" id="KW-1003">Cell membrane</keyword>
<keyword evidence="5 9" id="KW-0997">Cell inner membrane</keyword>
<evidence type="ECO:0000256" key="7">
    <source>
        <dbReference type="ARBA" id="ARBA00022989"/>
    </source>
</evidence>
<dbReference type="RefSeq" id="WP_090846450.1">
    <property type="nucleotide sequence ID" value="NZ_FNXG01000002.1"/>
</dbReference>
<evidence type="ECO:0000259" key="10">
    <source>
        <dbReference type="Pfam" id="PF25994"/>
    </source>
</evidence>
<dbReference type="NCBIfam" id="TIGR01843">
    <property type="entry name" value="type_I_hlyD"/>
    <property type="match status" value="1"/>
</dbReference>
<keyword evidence="3 9" id="KW-0813">Transport</keyword>
<evidence type="ECO:0000256" key="1">
    <source>
        <dbReference type="ARBA" id="ARBA00004377"/>
    </source>
</evidence>
<gene>
    <name evidence="12" type="ORF">SAMN04488075_1235</name>
</gene>
<feature type="domain" description="AprE-like long alpha-helical hairpin" evidence="10">
    <location>
        <begin position="122"/>
        <end position="311"/>
    </location>
</feature>
<protein>
    <recommendedName>
        <fullName evidence="9">Membrane fusion protein (MFP) family protein</fullName>
    </recommendedName>
</protein>
<sequence length="466" mass="50771">MIASQRVHSPAPGRAPVAVIGSACADPGLPAPSRPPAKLYSARGAVLLGLLGVVLLVGGFGLWSVAARINGAVIAHGQVEVERHHQIIQHPAGGVVESVPIRDGQQVEAGELLIRLDGTTLRSELAIVESQYFEVLARRGRLEAERADRPFPEFPAELTRMARLHPDIAALMQGQERLFSSRLDTLEQAGHQWDQQALQVRSQIDGIDAQATALHSQRALVGRELADQRSLLDRGLTQAARVMALEREDARLAGLIGEMQSRRAQGETRLAEIGIARLKTAAERREAAEAELRNLAPRELELAERRHALADLIVRLDIRAPVAGIVHQLQVTSPRAVLRAAEPALSLIPRDRPLLVTARIPPRDIDEISVGQPVMLRLAALSGRAAERVQGRLERVSADTLTDPVTGQQFYRAEVTVLSPDPARPDQTALIPGMPVELYFQTGERSPLAYLLGPLSDYFTRAFREG</sequence>
<dbReference type="InterPro" id="IPR050739">
    <property type="entry name" value="MFP"/>
</dbReference>
<organism evidence="12 13">
    <name type="scientific">Paracoccus alkenifer</name>
    <dbReference type="NCBI Taxonomy" id="65735"/>
    <lineage>
        <taxon>Bacteria</taxon>
        <taxon>Pseudomonadati</taxon>
        <taxon>Pseudomonadota</taxon>
        <taxon>Alphaproteobacteria</taxon>
        <taxon>Rhodobacterales</taxon>
        <taxon>Paracoccaceae</taxon>
        <taxon>Paracoccus</taxon>
    </lineage>
</organism>
<evidence type="ECO:0000256" key="8">
    <source>
        <dbReference type="ARBA" id="ARBA00023136"/>
    </source>
</evidence>
<keyword evidence="13" id="KW-1185">Reference proteome</keyword>
<dbReference type="InterPro" id="IPR058982">
    <property type="entry name" value="Beta-barrel_AprE"/>
</dbReference>
<dbReference type="Pfam" id="PF25994">
    <property type="entry name" value="HH_AprE"/>
    <property type="match status" value="1"/>
</dbReference>
<feature type="domain" description="AprE-like beta-barrel" evidence="11">
    <location>
        <begin position="354"/>
        <end position="443"/>
    </location>
</feature>